<feature type="compositionally biased region" description="Polar residues" evidence="1">
    <location>
        <begin position="11"/>
        <end position="37"/>
    </location>
</feature>
<organism evidence="3">
    <name type="scientific">Perkinsus marinus (strain ATCC 50983 / TXsc)</name>
    <dbReference type="NCBI Taxonomy" id="423536"/>
    <lineage>
        <taxon>Eukaryota</taxon>
        <taxon>Sar</taxon>
        <taxon>Alveolata</taxon>
        <taxon>Perkinsozoa</taxon>
        <taxon>Perkinsea</taxon>
        <taxon>Perkinsida</taxon>
        <taxon>Perkinsidae</taxon>
        <taxon>Perkinsus</taxon>
    </lineage>
</organism>
<keyword evidence="3" id="KW-1185">Reference proteome</keyword>
<dbReference type="EMBL" id="GG671975">
    <property type="protein sequence ID" value="EER17915.1"/>
    <property type="molecule type" value="Genomic_DNA"/>
</dbReference>
<evidence type="ECO:0000256" key="1">
    <source>
        <dbReference type="SAM" id="MobiDB-lite"/>
    </source>
</evidence>
<accession>C5KCA2</accession>
<dbReference type="InParanoid" id="C5KCA2"/>
<dbReference type="GeneID" id="9063176"/>
<sequence>MDMKHAKGGNNVHNDTIKESFSSNGPVVDAHSNSTECGTRDEGTSNGFVRQDKVTKRFEAELKGSFRKTWQGAGGALELRREARYSEVEL</sequence>
<dbReference type="Proteomes" id="UP000007800">
    <property type="component" value="Unassembled WGS sequence"/>
</dbReference>
<dbReference type="AlphaFoldDB" id="C5KCA2"/>
<dbReference type="RefSeq" id="XP_002786119.1">
    <property type="nucleotide sequence ID" value="XM_002786073.1"/>
</dbReference>
<feature type="region of interest" description="Disordered" evidence="1">
    <location>
        <begin position="1"/>
        <end position="50"/>
    </location>
</feature>
<reference evidence="2 3" key="1">
    <citation type="submission" date="2008-07" db="EMBL/GenBank/DDBJ databases">
        <authorList>
            <person name="El-Sayed N."/>
            <person name="Caler E."/>
            <person name="Inman J."/>
            <person name="Amedeo P."/>
            <person name="Hass B."/>
            <person name="Wortman J."/>
        </authorList>
    </citation>
    <scope>NUCLEOTIDE SEQUENCE [LARGE SCALE GENOMIC DNA]</scope>
    <source>
        <strain evidence="3">ATCC 50983 / TXsc</strain>
    </source>
</reference>
<gene>
    <name evidence="2" type="ORF">Pmar_PMAR027631</name>
</gene>
<evidence type="ECO:0000313" key="3">
    <source>
        <dbReference type="Proteomes" id="UP000007800"/>
    </source>
</evidence>
<evidence type="ECO:0000313" key="2">
    <source>
        <dbReference type="EMBL" id="EER17915.1"/>
    </source>
</evidence>
<name>C5KCA2_PERM5</name>
<protein>
    <submittedName>
        <fullName evidence="2">Uncharacterized protein</fullName>
    </submittedName>
</protein>
<proteinExistence type="predicted"/>